<feature type="region of interest" description="Disordered" evidence="3">
    <location>
        <begin position="47"/>
        <end position="108"/>
    </location>
</feature>
<gene>
    <name evidence="5" type="ORF">LCGC14_0863920</name>
</gene>
<protein>
    <recommendedName>
        <fullName evidence="4">Phage capsid-like C-terminal domain-containing protein</fullName>
    </recommendedName>
</protein>
<evidence type="ECO:0000256" key="2">
    <source>
        <dbReference type="ARBA" id="ARBA00022844"/>
    </source>
</evidence>
<sequence>MTLEEMQKRLDELNTKACEIQALADLEKRDLKDDEADDLQATLDEFDKLEGQQKQRKRLEQQTNRLKNPELVVDAEPSTRQTDPATPGRRAGEPIQSQADGTVGDGQRRIGLITDRGLKDPKCGWRSFGEYAHGVIEGSRPGARPDERLLRAALTTFGSEGVGADGGFSVPPDFRDVIMEQLQGEDSLLPRTDQLTSGTNNLTVPKDETTPWQTSGGILANWIGEGAAITQSKPSLETVNLKLHKLAVLVPITDELQEDSSALSGWLSRKAPQKINFAINLAIVQGLGTGQPLGILNAAHTVSVAKTASQDTDSFVAQNVIDMYSRMYAPWRRNAAWLINQDIEPQLNSMSMPGKDITGTATSAYGQIVYLPANGLAGTPWATLYGRPVIPTQACETLGDKGDIIFAALDQYVTVQKVGGIRSETSIHLWFDQDTTAFKFIMRIAGQPWWNKKISARDGTTTYSAFVTLDERG</sequence>
<dbReference type="InterPro" id="IPR054612">
    <property type="entry name" value="Phage_capsid-like_C"/>
</dbReference>
<dbReference type="SUPFAM" id="SSF56563">
    <property type="entry name" value="Major capsid protein gp5"/>
    <property type="match status" value="1"/>
</dbReference>
<dbReference type="NCBIfam" id="TIGR01554">
    <property type="entry name" value="major_cap_HK97"/>
    <property type="match status" value="1"/>
</dbReference>
<dbReference type="AlphaFoldDB" id="A0A0F9SDP1"/>
<dbReference type="Pfam" id="PF05065">
    <property type="entry name" value="Phage_capsid"/>
    <property type="match status" value="1"/>
</dbReference>
<organism evidence="5">
    <name type="scientific">marine sediment metagenome</name>
    <dbReference type="NCBI Taxonomy" id="412755"/>
    <lineage>
        <taxon>unclassified sequences</taxon>
        <taxon>metagenomes</taxon>
        <taxon>ecological metagenomes</taxon>
    </lineage>
</organism>
<reference evidence="5" key="1">
    <citation type="journal article" date="2015" name="Nature">
        <title>Complex archaea that bridge the gap between prokaryotes and eukaryotes.</title>
        <authorList>
            <person name="Spang A."/>
            <person name="Saw J.H."/>
            <person name="Jorgensen S.L."/>
            <person name="Zaremba-Niedzwiedzka K."/>
            <person name="Martijn J."/>
            <person name="Lind A.E."/>
            <person name="van Eijk R."/>
            <person name="Schleper C."/>
            <person name="Guy L."/>
            <person name="Ettema T.J."/>
        </authorList>
    </citation>
    <scope>NUCLEOTIDE SEQUENCE</scope>
</reference>
<proteinExistence type="predicted"/>
<dbReference type="GO" id="GO:0044423">
    <property type="term" value="C:virion component"/>
    <property type="evidence" value="ECO:0007669"/>
    <property type="project" value="UniProtKB-KW"/>
</dbReference>
<keyword evidence="2" id="KW-0946">Virion</keyword>
<evidence type="ECO:0000259" key="4">
    <source>
        <dbReference type="Pfam" id="PF05065"/>
    </source>
</evidence>
<comment type="subcellular location">
    <subcellularLocation>
        <location evidence="1">Virion</location>
    </subcellularLocation>
</comment>
<feature type="region of interest" description="Disordered" evidence="3">
    <location>
        <begin position="190"/>
        <end position="210"/>
    </location>
</feature>
<evidence type="ECO:0000256" key="1">
    <source>
        <dbReference type="ARBA" id="ARBA00004328"/>
    </source>
</evidence>
<dbReference type="Gene3D" id="3.30.2400.10">
    <property type="entry name" value="Major capsid protein gp5"/>
    <property type="match status" value="1"/>
</dbReference>
<dbReference type="EMBL" id="LAZR01002631">
    <property type="protein sequence ID" value="KKN27508.1"/>
    <property type="molecule type" value="Genomic_DNA"/>
</dbReference>
<comment type="caution">
    <text evidence="5">The sequence shown here is derived from an EMBL/GenBank/DDBJ whole genome shotgun (WGS) entry which is preliminary data.</text>
</comment>
<evidence type="ECO:0000313" key="5">
    <source>
        <dbReference type="EMBL" id="KKN27508.1"/>
    </source>
</evidence>
<accession>A0A0F9SDP1</accession>
<feature type="compositionally biased region" description="Polar residues" evidence="3">
    <location>
        <begin position="193"/>
        <end position="203"/>
    </location>
</feature>
<evidence type="ECO:0000256" key="3">
    <source>
        <dbReference type="SAM" id="MobiDB-lite"/>
    </source>
</evidence>
<name>A0A0F9SDP1_9ZZZZ</name>
<feature type="domain" description="Phage capsid-like C-terminal" evidence="4">
    <location>
        <begin position="166"/>
        <end position="448"/>
    </location>
</feature>
<dbReference type="InterPro" id="IPR024455">
    <property type="entry name" value="Phage_capsid"/>
</dbReference>